<proteinExistence type="predicted"/>
<dbReference type="EMBL" id="JAJA02000003">
    <property type="protein sequence ID" value="KWS02053.1"/>
    <property type="molecule type" value="Genomic_DNA"/>
</dbReference>
<reference evidence="1 2" key="1">
    <citation type="journal article" date="2014" name="Genome Announc.">
        <title>Draft Genome Sequence of Lysobacter capsici AZ78, a Bacterium Antagonistic to Plant-Pathogenic Oomycetes.</title>
        <authorList>
            <person name="Puopolo G."/>
            <person name="Sonego P."/>
            <person name="Engelen K."/>
            <person name="Pertot I."/>
        </authorList>
    </citation>
    <scope>NUCLEOTIDE SEQUENCE [LARGE SCALE GENOMIC DNA]</scope>
    <source>
        <strain evidence="1 2">AZ78</strain>
    </source>
</reference>
<accession>A0A125TZG9</accession>
<name>A0A125TZG9_9GAMM</name>
<keyword evidence="2" id="KW-1185">Reference proteome</keyword>
<sequence length="45" mass="4668">MSPDAMRSQVVSGAAGVDAVAVDIAMAAWQSHAQRTHPQHTGPRA</sequence>
<organism evidence="1 2">
    <name type="scientific">Lysobacter capsici AZ78</name>
    <dbReference type="NCBI Taxonomy" id="1444315"/>
    <lineage>
        <taxon>Bacteria</taxon>
        <taxon>Pseudomonadati</taxon>
        <taxon>Pseudomonadota</taxon>
        <taxon>Gammaproteobacteria</taxon>
        <taxon>Lysobacterales</taxon>
        <taxon>Lysobacteraceae</taxon>
        <taxon>Lysobacter</taxon>
    </lineage>
</organism>
<dbReference type="Proteomes" id="UP000023435">
    <property type="component" value="Unassembled WGS sequence"/>
</dbReference>
<evidence type="ECO:0000313" key="2">
    <source>
        <dbReference type="Proteomes" id="UP000023435"/>
    </source>
</evidence>
<dbReference type="AlphaFoldDB" id="A0A125TZG9"/>
<protein>
    <submittedName>
        <fullName evidence="1">Uncharacterized protein</fullName>
    </submittedName>
</protein>
<comment type="caution">
    <text evidence="1">The sequence shown here is derived from an EMBL/GenBank/DDBJ whole genome shotgun (WGS) entry which is preliminary data.</text>
</comment>
<evidence type="ECO:0000313" key="1">
    <source>
        <dbReference type="EMBL" id="KWS02053.1"/>
    </source>
</evidence>
<gene>
    <name evidence="1" type="ORF">AZ78_5186</name>
</gene>
<dbReference type="RefSeq" id="WP_160329691.1">
    <property type="nucleotide sequence ID" value="NZ_JAJA02000003.1"/>
</dbReference>